<comment type="function">
    <text evidence="7">Hydrolyzes ribosome-free peptidyl-tRNAs (with 1 or more amino acids incorporated), which drop off the ribosome during protein synthesis, or as a result of ribosome stalling.</text>
</comment>
<dbReference type="Gene3D" id="3.40.50.1470">
    <property type="entry name" value="Peptidyl-tRNA hydrolase"/>
    <property type="match status" value="1"/>
</dbReference>
<proteinExistence type="inferred from homology"/>
<dbReference type="NCBIfam" id="TIGR00447">
    <property type="entry name" value="pth"/>
    <property type="match status" value="1"/>
</dbReference>
<comment type="function">
    <text evidence="7">Catalyzes the release of premature peptidyl moieties from peptidyl-tRNA molecules trapped in stalled 50S ribosomal subunits, and thus maintains levels of free tRNAs and 50S ribosomes.</text>
</comment>
<keyword evidence="9" id="KW-1185">Reference proteome</keyword>
<dbReference type="GO" id="GO:0000049">
    <property type="term" value="F:tRNA binding"/>
    <property type="evidence" value="ECO:0007669"/>
    <property type="project" value="UniProtKB-UniRule"/>
</dbReference>
<feature type="site" description="Stabilizes the basic form of H active site to accept a proton" evidence="7">
    <location>
        <position position="95"/>
    </location>
</feature>
<comment type="catalytic activity">
    <reaction evidence="7">
        <text>an N-acyl-L-alpha-aminoacyl-tRNA + H2O = an N-acyl-L-amino acid + a tRNA + H(+)</text>
        <dbReference type="Rhea" id="RHEA:54448"/>
        <dbReference type="Rhea" id="RHEA-COMP:10123"/>
        <dbReference type="Rhea" id="RHEA-COMP:13883"/>
        <dbReference type="ChEBI" id="CHEBI:15377"/>
        <dbReference type="ChEBI" id="CHEBI:15378"/>
        <dbReference type="ChEBI" id="CHEBI:59874"/>
        <dbReference type="ChEBI" id="CHEBI:78442"/>
        <dbReference type="ChEBI" id="CHEBI:138191"/>
        <dbReference type="EC" id="3.1.1.29"/>
    </reaction>
</comment>
<comment type="subcellular location">
    <subcellularLocation>
        <location evidence="7">Cytoplasm</location>
    </subcellularLocation>
</comment>
<reference evidence="8 9" key="1">
    <citation type="journal article" date="2016" name="Int. J. Syst. Evol. Microbiol.">
        <title>Reclassification of Wolbachia persica as Francisella persica comb. nov. and emended description of the family Francisellaceae.</title>
        <authorList>
            <person name="Larson M.A."/>
            <person name="Nalbantoglu U."/>
            <person name="Sayood K."/>
            <person name="Zentz E.B."/>
            <person name="Cer R.Z."/>
            <person name="Iwen P.C."/>
            <person name="Francesconi S.C."/>
            <person name="Bishop-Lilly K.A."/>
            <person name="Mokashi V.P."/>
            <person name="Sjostedt A."/>
            <person name="Hinrichs S.H."/>
        </authorList>
    </citation>
    <scope>NUCLEOTIDE SEQUENCE [LARGE SCALE GENOMIC DNA]</scope>
    <source>
        <strain evidence="8 9">FSC845</strain>
    </source>
</reference>
<feature type="binding site" evidence="7">
    <location>
        <position position="116"/>
    </location>
    <ligand>
        <name>tRNA</name>
        <dbReference type="ChEBI" id="CHEBI:17843"/>
    </ligand>
</feature>
<comment type="subunit">
    <text evidence="7">Monomer.</text>
</comment>
<keyword evidence="4 7" id="KW-0694">RNA-binding</keyword>
<dbReference type="GO" id="GO:0005737">
    <property type="term" value="C:cytoplasm"/>
    <property type="evidence" value="ECO:0007669"/>
    <property type="project" value="UniProtKB-SubCell"/>
</dbReference>
<feature type="binding site" evidence="7">
    <location>
        <position position="17"/>
    </location>
    <ligand>
        <name>tRNA</name>
        <dbReference type="ChEBI" id="CHEBI:17843"/>
    </ligand>
</feature>
<feature type="site" description="Discriminates between blocked and unblocked aminoacyl-tRNA" evidence="7">
    <location>
        <position position="12"/>
    </location>
</feature>
<feature type="active site" description="Proton acceptor" evidence="7">
    <location>
        <position position="22"/>
    </location>
</feature>
<evidence type="ECO:0000256" key="1">
    <source>
        <dbReference type="ARBA" id="ARBA00013260"/>
    </source>
</evidence>
<name>A0AAC8VE62_9GAMM</name>
<dbReference type="Proteomes" id="UP000242800">
    <property type="component" value="Chromosome"/>
</dbReference>
<keyword evidence="3 7" id="KW-0378">Hydrolase</keyword>
<feature type="binding site" evidence="7">
    <location>
        <position position="70"/>
    </location>
    <ligand>
        <name>tRNA</name>
        <dbReference type="ChEBI" id="CHEBI:17843"/>
    </ligand>
</feature>
<dbReference type="GO" id="GO:0072344">
    <property type="term" value="P:rescue of stalled ribosome"/>
    <property type="evidence" value="ECO:0007669"/>
    <property type="project" value="UniProtKB-UniRule"/>
</dbReference>
<dbReference type="KEGG" id="fper:ACH24_03505"/>
<evidence type="ECO:0000313" key="8">
    <source>
        <dbReference type="EMBL" id="ALB01765.1"/>
    </source>
</evidence>
<dbReference type="FunFam" id="3.40.50.1470:FF:000001">
    <property type="entry name" value="Peptidyl-tRNA hydrolase"/>
    <property type="match status" value="1"/>
</dbReference>
<evidence type="ECO:0000256" key="7">
    <source>
        <dbReference type="HAMAP-Rule" id="MF_00083"/>
    </source>
</evidence>
<keyword evidence="7" id="KW-0963">Cytoplasm</keyword>
<dbReference type="InterPro" id="IPR018171">
    <property type="entry name" value="Pept_tRNA_hydro_CS"/>
</dbReference>
<dbReference type="GO" id="GO:0004045">
    <property type="term" value="F:peptidyl-tRNA hydrolase activity"/>
    <property type="evidence" value="ECO:0007669"/>
    <property type="project" value="UniProtKB-UniRule"/>
</dbReference>
<dbReference type="PANTHER" id="PTHR17224:SF1">
    <property type="entry name" value="PEPTIDYL-TRNA HYDROLASE"/>
    <property type="match status" value="1"/>
</dbReference>
<gene>
    <name evidence="7" type="primary">pth</name>
    <name evidence="8" type="ORF">ACH24_03505</name>
</gene>
<dbReference type="CDD" id="cd00462">
    <property type="entry name" value="PTH"/>
    <property type="match status" value="1"/>
</dbReference>
<dbReference type="RefSeq" id="WP_064461179.1">
    <property type="nucleotide sequence ID" value="NZ_CP012505.1"/>
</dbReference>
<protein>
    <recommendedName>
        <fullName evidence="6 7">Peptidyl-tRNA hydrolase</fullName>
        <shortName evidence="7">Pth</shortName>
        <ecNumber evidence="1 7">3.1.1.29</ecNumber>
    </recommendedName>
</protein>
<accession>A0AAC8VE62</accession>
<evidence type="ECO:0000313" key="9">
    <source>
        <dbReference type="Proteomes" id="UP000242800"/>
    </source>
</evidence>
<comment type="similarity">
    <text evidence="5 7">Belongs to the PTH family.</text>
</comment>
<keyword evidence="2 7" id="KW-0820">tRNA-binding</keyword>
<evidence type="ECO:0000256" key="4">
    <source>
        <dbReference type="ARBA" id="ARBA00022884"/>
    </source>
</evidence>
<evidence type="ECO:0000256" key="2">
    <source>
        <dbReference type="ARBA" id="ARBA00022555"/>
    </source>
</evidence>
<evidence type="ECO:0000256" key="3">
    <source>
        <dbReference type="ARBA" id="ARBA00022801"/>
    </source>
</evidence>
<organism evidence="8 9">
    <name type="scientific">Francisella persica ATCC VR-331</name>
    <dbReference type="NCBI Taxonomy" id="1086726"/>
    <lineage>
        <taxon>Bacteria</taxon>
        <taxon>Pseudomonadati</taxon>
        <taxon>Pseudomonadota</taxon>
        <taxon>Gammaproteobacteria</taxon>
        <taxon>Thiotrichales</taxon>
        <taxon>Francisellaceae</taxon>
        <taxon>Francisella</taxon>
    </lineage>
</organism>
<dbReference type="InterPro" id="IPR001328">
    <property type="entry name" value="Pept_tRNA_hydro"/>
</dbReference>
<dbReference type="EMBL" id="CP012505">
    <property type="protein sequence ID" value="ALB01765.1"/>
    <property type="molecule type" value="Genomic_DNA"/>
</dbReference>
<feature type="binding site" evidence="7">
    <location>
        <position position="68"/>
    </location>
    <ligand>
        <name>tRNA</name>
        <dbReference type="ChEBI" id="CHEBI:17843"/>
    </ligand>
</feature>
<dbReference type="EC" id="3.1.1.29" evidence="1 7"/>
<dbReference type="PROSITE" id="PS01196">
    <property type="entry name" value="PEPT_TRNA_HYDROL_2"/>
    <property type="match status" value="1"/>
</dbReference>
<dbReference type="GO" id="GO:0006515">
    <property type="term" value="P:protein quality control for misfolded or incompletely synthesized proteins"/>
    <property type="evidence" value="ECO:0007669"/>
    <property type="project" value="UniProtKB-UniRule"/>
</dbReference>
<dbReference type="Pfam" id="PF01195">
    <property type="entry name" value="Pept_tRNA_hydro"/>
    <property type="match status" value="1"/>
</dbReference>
<dbReference type="SUPFAM" id="SSF53178">
    <property type="entry name" value="Peptidyl-tRNA hydrolase-like"/>
    <property type="match status" value="1"/>
</dbReference>
<dbReference type="PANTHER" id="PTHR17224">
    <property type="entry name" value="PEPTIDYL-TRNA HYDROLASE"/>
    <property type="match status" value="1"/>
</dbReference>
<evidence type="ECO:0000256" key="6">
    <source>
        <dbReference type="ARBA" id="ARBA00050038"/>
    </source>
</evidence>
<sequence length="196" mass="22072">MPKIKMIVGLGNIGKEYQYTRHNVGEWFIAKTAQDKKQSFSSNPKLNCNIAKVSIDYNNVLLVFPTTYMNNSGLAVTKVANFYKIEPEEILVVHDDLDIDSGEIRLKKGGGHGGHNGLRNINQHLGTNDYLRLRIGIGHPGNKSKIANYVLSKPSIAQKKDIDDAIDNGICFLDYIINYKLEPVMQKLHTKLIYKE</sequence>
<dbReference type="HAMAP" id="MF_00083">
    <property type="entry name" value="Pept_tRNA_hydro_bact"/>
    <property type="match status" value="1"/>
</dbReference>
<dbReference type="InterPro" id="IPR036416">
    <property type="entry name" value="Pept_tRNA_hydro_sf"/>
</dbReference>
<evidence type="ECO:0000256" key="5">
    <source>
        <dbReference type="ARBA" id="ARBA00038063"/>
    </source>
</evidence>
<dbReference type="AlphaFoldDB" id="A0AAC8VE62"/>